<accession>A0ABP1Q1R3</accession>
<evidence type="ECO:0000313" key="3">
    <source>
        <dbReference type="EMBL" id="CAL8085882.1"/>
    </source>
</evidence>
<evidence type="ECO:0000313" key="4">
    <source>
        <dbReference type="Proteomes" id="UP001642540"/>
    </source>
</evidence>
<feature type="region of interest" description="Disordered" evidence="1">
    <location>
        <begin position="1"/>
        <end position="42"/>
    </location>
</feature>
<proteinExistence type="predicted"/>
<protein>
    <submittedName>
        <fullName evidence="3">Uncharacterized protein</fullName>
    </submittedName>
</protein>
<keyword evidence="2" id="KW-0812">Transmembrane</keyword>
<name>A0ABP1Q1R3_9HEXA</name>
<feature type="transmembrane region" description="Helical" evidence="2">
    <location>
        <begin position="54"/>
        <end position="75"/>
    </location>
</feature>
<gene>
    <name evidence="3" type="ORF">ODALV1_LOCUS6261</name>
</gene>
<keyword evidence="4" id="KW-1185">Reference proteome</keyword>
<evidence type="ECO:0000256" key="2">
    <source>
        <dbReference type="SAM" id="Phobius"/>
    </source>
</evidence>
<organism evidence="3 4">
    <name type="scientific">Orchesella dallaii</name>
    <dbReference type="NCBI Taxonomy" id="48710"/>
    <lineage>
        <taxon>Eukaryota</taxon>
        <taxon>Metazoa</taxon>
        <taxon>Ecdysozoa</taxon>
        <taxon>Arthropoda</taxon>
        <taxon>Hexapoda</taxon>
        <taxon>Collembola</taxon>
        <taxon>Entomobryomorpha</taxon>
        <taxon>Entomobryoidea</taxon>
        <taxon>Orchesellidae</taxon>
        <taxon>Orchesellinae</taxon>
        <taxon>Orchesella</taxon>
    </lineage>
</organism>
<sequence length="79" mass="8941">MESATRNEQEEALPMVSVNGNQDHDDEPTPGHPESVQSESGSPWTWIKKNKCKIVTSSAAILVIALLFIVFWYFVRHEL</sequence>
<keyword evidence="2" id="KW-0472">Membrane</keyword>
<dbReference type="EMBL" id="CAXLJM020000019">
    <property type="protein sequence ID" value="CAL8085882.1"/>
    <property type="molecule type" value="Genomic_DNA"/>
</dbReference>
<dbReference type="Proteomes" id="UP001642540">
    <property type="component" value="Unassembled WGS sequence"/>
</dbReference>
<evidence type="ECO:0000256" key="1">
    <source>
        <dbReference type="SAM" id="MobiDB-lite"/>
    </source>
</evidence>
<reference evidence="3 4" key="1">
    <citation type="submission" date="2024-08" db="EMBL/GenBank/DDBJ databases">
        <authorList>
            <person name="Cucini C."/>
            <person name="Frati F."/>
        </authorList>
    </citation>
    <scope>NUCLEOTIDE SEQUENCE [LARGE SCALE GENOMIC DNA]</scope>
</reference>
<keyword evidence="2" id="KW-1133">Transmembrane helix</keyword>
<comment type="caution">
    <text evidence="3">The sequence shown here is derived from an EMBL/GenBank/DDBJ whole genome shotgun (WGS) entry which is preliminary data.</text>
</comment>